<feature type="domain" description="Helicase C-terminal" evidence="5">
    <location>
        <begin position="386"/>
        <end position="533"/>
    </location>
</feature>
<dbReference type="PANTHER" id="PTHR30580:SF1">
    <property type="entry name" value="COMF OPERON PROTEIN 1"/>
    <property type="match status" value="1"/>
</dbReference>
<dbReference type="GO" id="GO:0016787">
    <property type="term" value="F:hydrolase activity"/>
    <property type="evidence" value="ECO:0007669"/>
    <property type="project" value="InterPro"/>
</dbReference>
<gene>
    <name evidence="6" type="ORF">CR205_15855</name>
</gene>
<dbReference type="GO" id="GO:0003677">
    <property type="term" value="F:DNA binding"/>
    <property type="evidence" value="ECO:0007669"/>
    <property type="project" value="UniProtKB-KW"/>
</dbReference>
<keyword evidence="6" id="KW-0378">Hydrolase</keyword>
<dbReference type="PANTHER" id="PTHR30580">
    <property type="entry name" value="PRIMOSOMAL PROTEIN N"/>
    <property type="match status" value="1"/>
</dbReference>
<evidence type="ECO:0000313" key="6">
    <source>
        <dbReference type="EMBL" id="PYZ95857.1"/>
    </source>
</evidence>
<dbReference type="SUPFAM" id="SSF52540">
    <property type="entry name" value="P-loop containing nucleoside triphosphate hydrolases"/>
    <property type="match status" value="1"/>
</dbReference>
<dbReference type="GO" id="GO:0005524">
    <property type="term" value="F:ATP binding"/>
    <property type="evidence" value="ECO:0007669"/>
    <property type="project" value="UniProtKB-KW"/>
</dbReference>
<dbReference type="GO" id="GO:0006270">
    <property type="term" value="P:DNA replication initiation"/>
    <property type="evidence" value="ECO:0007669"/>
    <property type="project" value="TreeGrafter"/>
</dbReference>
<dbReference type="Gene3D" id="3.40.50.300">
    <property type="entry name" value="P-loop containing nucleotide triphosphate hydrolases"/>
    <property type="match status" value="2"/>
</dbReference>
<dbReference type="SMART" id="SM00487">
    <property type="entry name" value="DEXDc"/>
    <property type="match status" value="1"/>
</dbReference>
<dbReference type="EMBL" id="PDOF01000003">
    <property type="protein sequence ID" value="PYZ95857.1"/>
    <property type="molecule type" value="Genomic_DNA"/>
</dbReference>
<evidence type="ECO:0000259" key="5">
    <source>
        <dbReference type="PROSITE" id="PS51194"/>
    </source>
</evidence>
<name>A0A2W0H3V1_9BACI</name>
<dbReference type="InterPro" id="IPR006935">
    <property type="entry name" value="Helicase/UvrB_N"/>
</dbReference>
<protein>
    <submittedName>
        <fullName evidence="6">DNA/RNA helicase</fullName>
    </submittedName>
</protein>
<dbReference type="AlphaFoldDB" id="A0A2W0H3V1"/>
<evidence type="ECO:0000256" key="2">
    <source>
        <dbReference type="ARBA" id="ARBA00022840"/>
    </source>
</evidence>
<organism evidence="6 7">
    <name type="scientific">Alteribacter lacisalsi</name>
    <dbReference type="NCBI Taxonomy" id="2045244"/>
    <lineage>
        <taxon>Bacteria</taxon>
        <taxon>Bacillati</taxon>
        <taxon>Bacillota</taxon>
        <taxon>Bacilli</taxon>
        <taxon>Bacillales</taxon>
        <taxon>Bacillaceae</taxon>
        <taxon>Alteribacter</taxon>
    </lineage>
</organism>
<dbReference type="Pfam" id="PF00271">
    <property type="entry name" value="Helicase_C"/>
    <property type="match status" value="1"/>
</dbReference>
<evidence type="ECO:0000256" key="3">
    <source>
        <dbReference type="ARBA" id="ARBA00023125"/>
    </source>
</evidence>
<dbReference type="SMART" id="SM00490">
    <property type="entry name" value="HELICc"/>
    <property type="match status" value="1"/>
</dbReference>
<dbReference type="GO" id="GO:0006310">
    <property type="term" value="P:DNA recombination"/>
    <property type="evidence" value="ECO:0007669"/>
    <property type="project" value="TreeGrafter"/>
</dbReference>
<evidence type="ECO:0000259" key="4">
    <source>
        <dbReference type="PROSITE" id="PS51192"/>
    </source>
</evidence>
<accession>A0A2W0H3V1</accession>
<dbReference type="Pfam" id="PF04851">
    <property type="entry name" value="ResIII"/>
    <property type="match status" value="1"/>
</dbReference>
<dbReference type="InterPro" id="IPR014001">
    <property type="entry name" value="Helicase_ATP-bd"/>
</dbReference>
<dbReference type="Proteomes" id="UP000248066">
    <property type="component" value="Unassembled WGS sequence"/>
</dbReference>
<dbReference type="PROSITE" id="PS51192">
    <property type="entry name" value="HELICASE_ATP_BIND_1"/>
    <property type="match status" value="1"/>
</dbReference>
<keyword evidence="7" id="KW-1185">Reference proteome</keyword>
<dbReference type="InterPro" id="IPR027417">
    <property type="entry name" value="P-loop_NTPase"/>
</dbReference>
<feature type="domain" description="Helicase ATP-binding" evidence="4">
    <location>
        <begin position="206"/>
        <end position="358"/>
    </location>
</feature>
<dbReference type="InterPro" id="IPR001650">
    <property type="entry name" value="Helicase_C-like"/>
</dbReference>
<evidence type="ECO:0000313" key="7">
    <source>
        <dbReference type="Proteomes" id="UP000248066"/>
    </source>
</evidence>
<keyword evidence="6" id="KW-0347">Helicase</keyword>
<sequence>MTYHHSGGESMRVAAVDPAKITGAKLELFLPWQSGPDKTVWPVFEPLVSRDHHRFTTLPELPLKNVCFPPVNPAYELDNLTSDHLIGRRLLLDELLPYVNLDTIQEHLANGLIHIEAGLTDEGACRRCGNHDSAQMSTFPCFRCKKTCAYCRACLMMGRVSGCSILVSGKWNQSGFNGTQHPLVWSGTLSNGQTQASRFLSEKIGMLQHQTSCECLLWAVCGAGKTEMLFNGIEKALNTGLRVLVATPRTDVVKELEPRFREAFPKTEISACYGGAERKRGDSPLVISTTHQQLRYYRAFDVVIVDEVDAFPYSHDPKLTYAVNQAARQQHLLVYLTATPDRKMQERASFGKLPAIIVPRRYHRFPLPVPSFCWTFRWKKKSIDGKVPRRIIVWLERMHETKKQVFLFVPTVRLLKSILPEIQKQFPQTEGVYSEDPDRMDKVARFRSGNVRFLLTTTILERGVTVKGVQVAVFGADDSRFTESALVQIAGRAGRSPDEPDGEVCFFHDGITRAMARAKKQIETMNMREESGE</sequence>
<reference evidence="6 7" key="1">
    <citation type="submission" date="2017-10" db="EMBL/GenBank/DDBJ databases">
        <title>Bacillus sp. nov., a halophilic bacterium isolated from a Yangshapao Lake.</title>
        <authorList>
            <person name="Wang H."/>
        </authorList>
    </citation>
    <scope>NUCLEOTIDE SEQUENCE [LARGE SCALE GENOMIC DNA]</scope>
    <source>
        <strain evidence="6 7">YSP-3</strain>
    </source>
</reference>
<keyword evidence="1" id="KW-0547">Nucleotide-binding</keyword>
<proteinExistence type="predicted"/>
<evidence type="ECO:0000256" key="1">
    <source>
        <dbReference type="ARBA" id="ARBA00022741"/>
    </source>
</evidence>
<dbReference type="GO" id="GO:0006302">
    <property type="term" value="P:double-strand break repair"/>
    <property type="evidence" value="ECO:0007669"/>
    <property type="project" value="TreeGrafter"/>
</dbReference>
<dbReference type="GO" id="GO:0043138">
    <property type="term" value="F:3'-5' DNA helicase activity"/>
    <property type="evidence" value="ECO:0007669"/>
    <property type="project" value="TreeGrafter"/>
</dbReference>
<dbReference type="PROSITE" id="PS51194">
    <property type="entry name" value="HELICASE_CTER"/>
    <property type="match status" value="1"/>
</dbReference>
<keyword evidence="3" id="KW-0238">DNA-binding</keyword>
<comment type="caution">
    <text evidence="6">The sequence shown here is derived from an EMBL/GenBank/DDBJ whole genome shotgun (WGS) entry which is preliminary data.</text>
</comment>
<keyword evidence="2" id="KW-0067">ATP-binding</keyword>